<dbReference type="EMBL" id="CP049838">
    <property type="protein sequence ID" value="QJS99946.1"/>
    <property type="molecule type" value="Genomic_DNA"/>
</dbReference>
<gene>
    <name evidence="8" type="ORF">G9272_06330</name>
</gene>
<dbReference type="InterPro" id="IPR011712">
    <property type="entry name" value="Sig_transdc_His_kin_sub3_dim/P"/>
</dbReference>
<dbReference type="GO" id="GO:0000155">
    <property type="term" value="F:phosphorelay sensor kinase activity"/>
    <property type="evidence" value="ECO:0007669"/>
    <property type="project" value="InterPro"/>
</dbReference>
<dbReference type="InterPro" id="IPR050482">
    <property type="entry name" value="Sensor_HK_TwoCompSys"/>
</dbReference>
<dbReference type="InterPro" id="IPR017205">
    <property type="entry name" value="Sig_transdc_His_kinase_ChrS"/>
</dbReference>
<dbReference type="PIRSF" id="PIRSF037434">
    <property type="entry name" value="STHK_ChrS"/>
    <property type="match status" value="1"/>
</dbReference>
<evidence type="ECO:0000313" key="8">
    <source>
        <dbReference type="EMBL" id="QJS99946.1"/>
    </source>
</evidence>
<feature type="domain" description="Histidine kinase/HSP90-like ATPase" evidence="6">
    <location>
        <begin position="299"/>
        <end position="427"/>
    </location>
</feature>
<dbReference type="CDD" id="cd16917">
    <property type="entry name" value="HATPase_UhpB-NarQ-NarX-like"/>
    <property type="match status" value="1"/>
</dbReference>
<reference evidence="8" key="1">
    <citation type="submission" date="2020-03" db="EMBL/GenBank/DDBJ databases">
        <title>Molecular networking-based the target discovery of potent antiproliferative macrolactams: 5/6/7/16 polycyclic ansamycins and glycosylated trienomycin from Streptomyces cacaoi subsp. asoensis.</title>
        <authorList>
            <person name="Liu L.-L."/>
        </authorList>
    </citation>
    <scope>NUCLEOTIDE SEQUENCE [LARGE SCALE GENOMIC DNA]</scope>
    <source>
        <strain evidence="8">H2S5</strain>
    </source>
</reference>
<accession>A0A6M4WGZ1</accession>
<dbReference type="Pfam" id="PF02518">
    <property type="entry name" value="HATPase_c"/>
    <property type="match status" value="1"/>
</dbReference>
<keyword evidence="9" id="KW-1185">Reference proteome</keyword>
<feature type="region of interest" description="Disordered" evidence="4">
    <location>
        <begin position="340"/>
        <end position="415"/>
    </location>
</feature>
<dbReference type="GO" id="GO:0046983">
    <property type="term" value="F:protein dimerization activity"/>
    <property type="evidence" value="ECO:0007669"/>
    <property type="project" value="InterPro"/>
</dbReference>
<dbReference type="GO" id="GO:0016020">
    <property type="term" value="C:membrane"/>
    <property type="evidence" value="ECO:0007669"/>
    <property type="project" value="InterPro"/>
</dbReference>
<evidence type="ECO:0000259" key="6">
    <source>
        <dbReference type="Pfam" id="PF02518"/>
    </source>
</evidence>
<feature type="transmembrane region" description="Helical" evidence="5">
    <location>
        <begin position="114"/>
        <end position="131"/>
    </location>
</feature>
<evidence type="ECO:0000256" key="3">
    <source>
        <dbReference type="ARBA" id="ARBA00023012"/>
    </source>
</evidence>
<dbReference type="Proteomes" id="UP000502665">
    <property type="component" value="Chromosome"/>
</dbReference>
<evidence type="ECO:0000259" key="7">
    <source>
        <dbReference type="Pfam" id="PF07730"/>
    </source>
</evidence>
<keyword evidence="1" id="KW-0808">Transferase</keyword>
<evidence type="ECO:0000256" key="1">
    <source>
        <dbReference type="ARBA" id="ARBA00022679"/>
    </source>
</evidence>
<dbReference type="SUPFAM" id="SSF55874">
    <property type="entry name" value="ATPase domain of HSP90 chaperone/DNA topoisomerase II/histidine kinase"/>
    <property type="match status" value="1"/>
</dbReference>
<keyword evidence="5" id="KW-0472">Membrane</keyword>
<feature type="transmembrane region" description="Helical" evidence="5">
    <location>
        <begin position="12"/>
        <end position="31"/>
    </location>
</feature>
<dbReference type="RefSeq" id="WP_171395602.1">
    <property type="nucleotide sequence ID" value="NZ_CP049838.1"/>
</dbReference>
<dbReference type="AlphaFoldDB" id="A0A6M4WGZ1"/>
<dbReference type="Pfam" id="PF07730">
    <property type="entry name" value="HisKA_3"/>
    <property type="match status" value="1"/>
</dbReference>
<feature type="transmembrane region" description="Helical" evidence="5">
    <location>
        <begin position="143"/>
        <end position="160"/>
    </location>
</feature>
<proteinExistence type="predicted"/>
<organism evidence="8 9">
    <name type="scientific">Streptomyces asoensis</name>
    <dbReference type="NCBI Taxonomy" id="249586"/>
    <lineage>
        <taxon>Bacteria</taxon>
        <taxon>Bacillati</taxon>
        <taxon>Actinomycetota</taxon>
        <taxon>Actinomycetes</taxon>
        <taxon>Kitasatosporales</taxon>
        <taxon>Streptomycetaceae</taxon>
        <taxon>Streptomyces</taxon>
    </lineage>
</organism>
<evidence type="ECO:0000256" key="2">
    <source>
        <dbReference type="ARBA" id="ARBA00022777"/>
    </source>
</evidence>
<keyword evidence="3" id="KW-0902">Two-component regulatory system</keyword>
<dbReference type="PANTHER" id="PTHR24421:SF62">
    <property type="entry name" value="SENSORY TRANSDUCTION HISTIDINE KINASE"/>
    <property type="match status" value="1"/>
</dbReference>
<feature type="transmembrane region" description="Helical" evidence="5">
    <location>
        <begin position="81"/>
        <end position="107"/>
    </location>
</feature>
<keyword evidence="5" id="KW-0812">Transmembrane</keyword>
<keyword evidence="5" id="KW-1133">Transmembrane helix</keyword>
<dbReference type="InterPro" id="IPR036890">
    <property type="entry name" value="HATPase_C_sf"/>
</dbReference>
<feature type="transmembrane region" description="Helical" evidence="5">
    <location>
        <begin position="43"/>
        <end position="61"/>
    </location>
</feature>
<evidence type="ECO:0000256" key="5">
    <source>
        <dbReference type="SAM" id="Phobius"/>
    </source>
</evidence>
<evidence type="ECO:0000256" key="4">
    <source>
        <dbReference type="SAM" id="MobiDB-lite"/>
    </source>
</evidence>
<dbReference type="Gene3D" id="1.20.5.1930">
    <property type="match status" value="1"/>
</dbReference>
<feature type="domain" description="Signal transduction histidine kinase subgroup 3 dimerisation and phosphoacceptor" evidence="7">
    <location>
        <begin position="193"/>
        <end position="260"/>
    </location>
</feature>
<dbReference type="InterPro" id="IPR003594">
    <property type="entry name" value="HATPase_dom"/>
</dbReference>
<dbReference type="Gene3D" id="3.30.565.10">
    <property type="entry name" value="Histidine kinase-like ATPase, C-terminal domain"/>
    <property type="match status" value="1"/>
</dbReference>
<sequence>MRHTDPDERWLGTVVHLAFFVLLGSSFVRFLSRDRGGAHTGWVVALYTAFCLLHVLGRFLAPAPRPGSAPTSRHLAWLGSVSAVWVTLLVLAPSATWCAMPLLFAGLHALPPRIAVPLAVVLTALVVVSEVRVADGALNPNMVLAPPAVAAVATAVMVHLQRQGARQRVLIDDLVRTRRDLAASERQAGVLAERQRLSTEIHDTLAQGLSSQRMLLHAAERVWESDPDAAREHLREAAEISSRGLTEARRFVHDLAPADLAAHTLPDALTLLAARESGPGLALEFRLDGDPGPLPERVEAALLRIAQGALANVREHAAATRGVLTLTCLDDLVSLDVADNGRGFGPGPGEPARPPGAAGAFAPDTPPDTDPDNPPDTGTATAPVPERDRTRGHGLPAMRIRARQAGGTLSVESTPGEGTVVTVAVSLTSFVPDPLKEPVS</sequence>
<dbReference type="PANTHER" id="PTHR24421">
    <property type="entry name" value="NITRATE/NITRITE SENSOR PROTEIN NARX-RELATED"/>
    <property type="match status" value="1"/>
</dbReference>
<keyword evidence="2 8" id="KW-0418">Kinase</keyword>
<evidence type="ECO:0000313" key="9">
    <source>
        <dbReference type="Proteomes" id="UP000502665"/>
    </source>
</evidence>
<protein>
    <submittedName>
        <fullName evidence="8">Sensor histidine kinase</fullName>
    </submittedName>
</protein>
<name>A0A6M4WGZ1_9ACTN</name>